<proteinExistence type="predicted"/>
<accession>A0AAW0K1A4</accession>
<feature type="non-terminal residue" evidence="1">
    <location>
        <position position="126"/>
    </location>
</feature>
<name>A0AAW0K1A4_QUESU</name>
<gene>
    <name evidence="1" type="ORF">CFP56_026650</name>
</gene>
<reference evidence="1 2" key="1">
    <citation type="journal article" date="2018" name="Sci. Data">
        <title>The draft genome sequence of cork oak.</title>
        <authorList>
            <person name="Ramos A.M."/>
            <person name="Usie A."/>
            <person name="Barbosa P."/>
            <person name="Barros P.M."/>
            <person name="Capote T."/>
            <person name="Chaves I."/>
            <person name="Simoes F."/>
            <person name="Abreu I."/>
            <person name="Carrasquinho I."/>
            <person name="Faro C."/>
            <person name="Guimaraes J.B."/>
            <person name="Mendonca D."/>
            <person name="Nobrega F."/>
            <person name="Rodrigues L."/>
            <person name="Saibo N.J.M."/>
            <person name="Varela M.C."/>
            <person name="Egas C."/>
            <person name="Matos J."/>
            <person name="Miguel C.M."/>
            <person name="Oliveira M.M."/>
            <person name="Ricardo C.P."/>
            <person name="Goncalves S."/>
        </authorList>
    </citation>
    <scope>NUCLEOTIDE SEQUENCE [LARGE SCALE GENOMIC DNA]</scope>
    <source>
        <strain evidence="2">cv. HL8</strain>
    </source>
</reference>
<evidence type="ECO:0000313" key="2">
    <source>
        <dbReference type="Proteomes" id="UP000237347"/>
    </source>
</evidence>
<organism evidence="1 2">
    <name type="scientific">Quercus suber</name>
    <name type="common">Cork oak</name>
    <dbReference type="NCBI Taxonomy" id="58331"/>
    <lineage>
        <taxon>Eukaryota</taxon>
        <taxon>Viridiplantae</taxon>
        <taxon>Streptophyta</taxon>
        <taxon>Embryophyta</taxon>
        <taxon>Tracheophyta</taxon>
        <taxon>Spermatophyta</taxon>
        <taxon>Magnoliopsida</taxon>
        <taxon>eudicotyledons</taxon>
        <taxon>Gunneridae</taxon>
        <taxon>Pentapetalae</taxon>
        <taxon>rosids</taxon>
        <taxon>fabids</taxon>
        <taxon>Fagales</taxon>
        <taxon>Fagaceae</taxon>
        <taxon>Quercus</taxon>
    </lineage>
</organism>
<comment type="caution">
    <text evidence="1">The sequence shown here is derived from an EMBL/GenBank/DDBJ whole genome shotgun (WGS) entry which is preliminary data.</text>
</comment>
<keyword evidence="2" id="KW-1185">Reference proteome</keyword>
<dbReference type="AlphaFoldDB" id="A0AAW0K1A4"/>
<evidence type="ECO:0000313" key="1">
    <source>
        <dbReference type="EMBL" id="KAK7832261.1"/>
    </source>
</evidence>
<sequence length="126" mass="14844">MDNDKGKQPMREEISQLVKRGVTVWGRVRRIDSELHNTIKGSPRVADGELPLHDRKTIAELKDMEWNSKTQPTLGDWEHSWQGMLFQLRLDKYNLKHGREDYTVSRIFEPDISHKQNASYEVEIQK</sequence>
<dbReference type="EMBL" id="PKMF04000428">
    <property type="protein sequence ID" value="KAK7832261.1"/>
    <property type="molecule type" value="Genomic_DNA"/>
</dbReference>
<dbReference type="Proteomes" id="UP000237347">
    <property type="component" value="Unassembled WGS sequence"/>
</dbReference>
<protein>
    <submittedName>
        <fullName evidence="1">Uncharacterized protein</fullName>
    </submittedName>
</protein>